<dbReference type="RefSeq" id="WP_377935432.1">
    <property type="nucleotide sequence ID" value="NZ_JBHUEA010000020.1"/>
</dbReference>
<comment type="caution">
    <text evidence="1">The sequence shown here is derived from an EMBL/GenBank/DDBJ whole genome shotgun (WGS) entry which is preliminary data.</text>
</comment>
<evidence type="ECO:0000313" key="1">
    <source>
        <dbReference type="EMBL" id="MFD1722380.1"/>
    </source>
</evidence>
<organism evidence="1 2">
    <name type="scientific">Amnibacterium endophyticum</name>
    <dbReference type="NCBI Taxonomy" id="2109337"/>
    <lineage>
        <taxon>Bacteria</taxon>
        <taxon>Bacillati</taxon>
        <taxon>Actinomycetota</taxon>
        <taxon>Actinomycetes</taxon>
        <taxon>Micrococcales</taxon>
        <taxon>Microbacteriaceae</taxon>
        <taxon>Amnibacterium</taxon>
    </lineage>
</organism>
<keyword evidence="1" id="KW-0808">Transferase</keyword>
<proteinExistence type="predicted"/>
<dbReference type="EMBL" id="JBHUEA010000020">
    <property type="protein sequence ID" value="MFD1722380.1"/>
    <property type="molecule type" value="Genomic_DNA"/>
</dbReference>
<dbReference type="Pfam" id="PF08843">
    <property type="entry name" value="AbiEii"/>
    <property type="match status" value="1"/>
</dbReference>
<dbReference type="InterPro" id="IPR014942">
    <property type="entry name" value="AbiEii"/>
</dbReference>
<name>A0ABW4LHW2_9MICO</name>
<accession>A0ABW4LHW2</accession>
<reference evidence="2" key="1">
    <citation type="journal article" date="2019" name="Int. J. Syst. Evol. Microbiol.">
        <title>The Global Catalogue of Microorganisms (GCM) 10K type strain sequencing project: providing services to taxonomists for standard genome sequencing and annotation.</title>
        <authorList>
            <consortium name="The Broad Institute Genomics Platform"/>
            <consortium name="The Broad Institute Genome Sequencing Center for Infectious Disease"/>
            <person name="Wu L."/>
            <person name="Ma J."/>
        </authorList>
    </citation>
    <scope>NUCLEOTIDE SEQUENCE [LARGE SCALE GENOMIC DNA]</scope>
    <source>
        <strain evidence="2">CGMCC 1.12471</strain>
    </source>
</reference>
<feature type="non-terminal residue" evidence="1">
    <location>
        <position position="289"/>
    </location>
</feature>
<evidence type="ECO:0000313" key="2">
    <source>
        <dbReference type="Proteomes" id="UP001597347"/>
    </source>
</evidence>
<dbReference type="GO" id="GO:0016740">
    <property type="term" value="F:transferase activity"/>
    <property type="evidence" value="ECO:0007669"/>
    <property type="project" value="UniProtKB-KW"/>
</dbReference>
<keyword evidence="2" id="KW-1185">Reference proteome</keyword>
<sequence>MTEAEPYRTGTAVERAISEAARRTRTAERDTNRLVREAIFDRFLCRVFADESETFLLKGGTSMLARIPTARTTRDIDLATKERTLDAAITALRAAAATDLGDHFRFEYRDTQPLLEGEGQPYTDGARIRFDTYIGAAKKDGISIDLVLGHTPTTPPITAPPANRLPLPRLATRDYRLYPLVDQVADKVCACEGLYGPTGQPSSRVKDLVDLVLIARTQTLNGSDLTRAIKVERARRALPDRDTFTAPATFGRTWRTEAAKGNLPPEIDLAAAVILVSHLIEPALTATAT</sequence>
<dbReference type="Proteomes" id="UP001597347">
    <property type="component" value="Unassembled WGS sequence"/>
</dbReference>
<protein>
    <submittedName>
        <fullName evidence="1">Nucleotidyl transferase AbiEii/AbiGii toxin family protein</fullName>
    </submittedName>
</protein>
<gene>
    <name evidence="1" type="ORF">ACFSBI_12545</name>
</gene>